<dbReference type="Gene3D" id="3.30.1380.20">
    <property type="entry name" value="Trafficking protein particle complex subunit 3"/>
    <property type="match status" value="1"/>
</dbReference>
<sequence>MPHQQRYNNGSMTNNEAIERQRQYEMFQESLPKVNKILFQMILNEIIPLSVRIENQLTQGNEFQNDTKLDTLGDSSFDKASDLDNITKLKDLSINAKANSETHLGNISSPDDVLIYKLSQSVDENENKYNNILKRIRDIGIKIGTKLVNLLIFTNNINLNFKEMDLLLIMKFICRDVWKHVFGKQIDNLKTNHRGTFYLTDLEYPLLQSFCIETNTIPSQLNEEFILNKESKLVEPFLELPVGIIKGVLLSLGYPLDEVICLATFIDKPKERIKNSFPKGISFHVQITKSFLPQQQKQ</sequence>
<proteinExistence type="inferred from homology"/>
<gene>
    <name evidence="2" type="ORF">RI543_001348</name>
</gene>
<dbReference type="GO" id="GO:0030008">
    <property type="term" value="C:TRAPP complex"/>
    <property type="evidence" value="ECO:0007669"/>
    <property type="project" value="TreeGrafter"/>
</dbReference>
<dbReference type="PANTHER" id="PTHR12817">
    <property type="entry name" value="TRAFFICKING PROTEIN PARTICLE COMPLEX SUBUNIT 6B"/>
    <property type="match status" value="1"/>
</dbReference>
<keyword evidence="3" id="KW-1185">Reference proteome</keyword>
<dbReference type="AlphaFoldDB" id="A0AAN7ZYE0"/>
<dbReference type="GO" id="GO:0005801">
    <property type="term" value="C:cis-Golgi network"/>
    <property type="evidence" value="ECO:0007669"/>
    <property type="project" value="TreeGrafter"/>
</dbReference>
<evidence type="ECO:0008006" key="4">
    <source>
        <dbReference type="Google" id="ProtNLM"/>
    </source>
</evidence>
<dbReference type="CDD" id="cd14944">
    <property type="entry name" value="TRAPPC6A_Trs33"/>
    <property type="match status" value="1"/>
</dbReference>
<protein>
    <recommendedName>
        <fullName evidence="4">Trafficking protein particle complex subunit 33</fullName>
    </recommendedName>
</protein>
<dbReference type="SUPFAM" id="SSF111126">
    <property type="entry name" value="Ligand-binding domain in the NO signalling and Golgi transport"/>
    <property type="match status" value="1"/>
</dbReference>
<dbReference type="InterPro" id="IPR007194">
    <property type="entry name" value="TRAPP_component"/>
</dbReference>
<dbReference type="GO" id="GO:0006888">
    <property type="term" value="P:endoplasmic reticulum to Golgi vesicle-mediated transport"/>
    <property type="evidence" value="ECO:0007669"/>
    <property type="project" value="TreeGrafter"/>
</dbReference>
<comment type="caution">
    <text evidence="2">The sequence shown here is derived from an EMBL/GenBank/DDBJ whole genome shotgun (WGS) entry which is preliminary data.</text>
</comment>
<dbReference type="GO" id="GO:0005802">
    <property type="term" value="C:trans-Golgi network"/>
    <property type="evidence" value="ECO:0007669"/>
    <property type="project" value="TreeGrafter"/>
</dbReference>
<accession>A0AAN7ZYE0</accession>
<evidence type="ECO:0000313" key="3">
    <source>
        <dbReference type="Proteomes" id="UP001306508"/>
    </source>
</evidence>
<evidence type="ECO:0000313" key="2">
    <source>
        <dbReference type="EMBL" id="KAK5780961.1"/>
    </source>
</evidence>
<dbReference type="Pfam" id="PF04051">
    <property type="entry name" value="TRAPP"/>
    <property type="match status" value="1"/>
</dbReference>
<organism evidence="2 3">
    <name type="scientific">Arxiozyma heterogenica</name>
    <dbReference type="NCBI Taxonomy" id="278026"/>
    <lineage>
        <taxon>Eukaryota</taxon>
        <taxon>Fungi</taxon>
        <taxon>Dikarya</taxon>
        <taxon>Ascomycota</taxon>
        <taxon>Saccharomycotina</taxon>
        <taxon>Saccharomycetes</taxon>
        <taxon>Saccharomycetales</taxon>
        <taxon>Saccharomycetaceae</taxon>
        <taxon>Arxiozyma</taxon>
    </lineage>
</organism>
<dbReference type="EMBL" id="JAWIZZ010000038">
    <property type="protein sequence ID" value="KAK5780961.1"/>
    <property type="molecule type" value="Genomic_DNA"/>
</dbReference>
<dbReference type="InterPro" id="IPR024096">
    <property type="entry name" value="NO_sig/Golgi_transp_ligand-bd"/>
</dbReference>
<reference evidence="3" key="1">
    <citation type="submission" date="2023-07" db="EMBL/GenBank/DDBJ databases">
        <title>A draft genome of Kazachstania heterogenica Y-27499.</title>
        <authorList>
            <person name="Donic C."/>
            <person name="Kralova J.S."/>
            <person name="Fidel L."/>
            <person name="Ben-Dor S."/>
            <person name="Jung S."/>
        </authorList>
    </citation>
    <scope>NUCLEOTIDE SEQUENCE [LARGE SCALE GENOMIC DNA]</scope>
    <source>
        <strain evidence="3">Y27499</strain>
    </source>
</reference>
<dbReference type="Proteomes" id="UP001306508">
    <property type="component" value="Unassembled WGS sequence"/>
</dbReference>
<dbReference type="InterPro" id="IPR037992">
    <property type="entry name" value="TRAPPC6/Trs33"/>
</dbReference>
<name>A0AAN7ZYE0_9SACH</name>
<evidence type="ECO:0000256" key="1">
    <source>
        <dbReference type="ARBA" id="ARBA00006218"/>
    </source>
</evidence>
<dbReference type="PANTHER" id="PTHR12817:SF0">
    <property type="entry name" value="GEO08327P1"/>
    <property type="match status" value="1"/>
</dbReference>
<comment type="similarity">
    <text evidence="1">Belongs to the TRAPP small subunits family. BET3 subfamily.</text>
</comment>